<sequence length="139" mass="14307">MGVEGDRDSRGPQPPVLDHMEAMLQILGDGGLSVDLAHHTMHALGSRLWGFSQEVFASPAADAGRVPDEATLAMLAARWPGVLASAASARHQVGSTVGPGCDDDAEFAFALDLILEGAVRLADAGWSPPLPPTTATPGS</sequence>
<accession>A0ABQ6IHX9</accession>
<dbReference type="InterPro" id="IPR004111">
    <property type="entry name" value="Repressor_TetR_C"/>
</dbReference>
<dbReference type="SUPFAM" id="SSF48498">
    <property type="entry name" value="Tetracyclin repressor-like, C-terminal domain"/>
    <property type="match status" value="1"/>
</dbReference>
<dbReference type="Gene3D" id="1.10.357.10">
    <property type="entry name" value="Tetracycline Repressor, domain 2"/>
    <property type="match status" value="1"/>
</dbReference>
<dbReference type="InterPro" id="IPR036271">
    <property type="entry name" value="Tet_transcr_reg_TetR-rel_C_sf"/>
</dbReference>
<name>A0ABQ6IHX9_9MICO</name>
<evidence type="ECO:0000313" key="5">
    <source>
        <dbReference type="Proteomes" id="UP001157125"/>
    </source>
</evidence>
<dbReference type="Proteomes" id="UP001157125">
    <property type="component" value="Unassembled WGS sequence"/>
</dbReference>
<evidence type="ECO:0000256" key="1">
    <source>
        <dbReference type="ARBA" id="ARBA00023015"/>
    </source>
</evidence>
<keyword evidence="1" id="KW-0805">Transcription regulation</keyword>
<comment type="caution">
    <text evidence="4">The sequence shown here is derived from an EMBL/GenBank/DDBJ whole genome shotgun (WGS) entry which is preliminary data.</text>
</comment>
<protein>
    <recommendedName>
        <fullName evidence="3">Tetracycline repressor TetR C-terminal domain-containing protein</fullName>
    </recommendedName>
</protein>
<gene>
    <name evidence="4" type="ORF">GCM10025876_29710</name>
</gene>
<evidence type="ECO:0000313" key="4">
    <source>
        <dbReference type="EMBL" id="GMA36767.1"/>
    </source>
</evidence>
<keyword evidence="5" id="KW-1185">Reference proteome</keyword>
<evidence type="ECO:0000259" key="3">
    <source>
        <dbReference type="Pfam" id="PF02909"/>
    </source>
</evidence>
<feature type="domain" description="Tetracycline repressor TetR C-terminal" evidence="3">
    <location>
        <begin position="15"/>
        <end position="117"/>
    </location>
</feature>
<reference evidence="5" key="1">
    <citation type="journal article" date="2019" name="Int. J. Syst. Evol. Microbiol.">
        <title>The Global Catalogue of Microorganisms (GCM) 10K type strain sequencing project: providing services to taxonomists for standard genome sequencing and annotation.</title>
        <authorList>
            <consortium name="The Broad Institute Genomics Platform"/>
            <consortium name="The Broad Institute Genome Sequencing Center for Infectious Disease"/>
            <person name="Wu L."/>
            <person name="Ma J."/>
        </authorList>
    </citation>
    <scope>NUCLEOTIDE SEQUENCE [LARGE SCALE GENOMIC DNA]</scope>
    <source>
        <strain evidence="5">NBRC 112299</strain>
    </source>
</reference>
<organism evidence="4 5">
    <name type="scientific">Demequina litorisediminis</name>
    <dbReference type="NCBI Taxonomy" id="1849022"/>
    <lineage>
        <taxon>Bacteria</taxon>
        <taxon>Bacillati</taxon>
        <taxon>Actinomycetota</taxon>
        <taxon>Actinomycetes</taxon>
        <taxon>Micrococcales</taxon>
        <taxon>Demequinaceae</taxon>
        <taxon>Demequina</taxon>
    </lineage>
</organism>
<keyword evidence="2" id="KW-0804">Transcription</keyword>
<dbReference type="EMBL" id="BSUN01000001">
    <property type="protein sequence ID" value="GMA36767.1"/>
    <property type="molecule type" value="Genomic_DNA"/>
</dbReference>
<proteinExistence type="predicted"/>
<evidence type="ECO:0000256" key="2">
    <source>
        <dbReference type="ARBA" id="ARBA00023163"/>
    </source>
</evidence>
<dbReference type="Pfam" id="PF02909">
    <property type="entry name" value="TetR_C_1"/>
    <property type="match status" value="1"/>
</dbReference>